<feature type="compositionally biased region" description="Basic and acidic residues" evidence="4">
    <location>
        <begin position="473"/>
        <end position="482"/>
    </location>
</feature>
<comment type="subcellular location">
    <subcellularLocation>
        <location evidence="1">Nucleus</location>
    </subcellularLocation>
</comment>
<accession>A0A401GCM8</accession>
<organism evidence="6 7">
    <name type="scientific">Sparassis crispa</name>
    <dbReference type="NCBI Taxonomy" id="139825"/>
    <lineage>
        <taxon>Eukaryota</taxon>
        <taxon>Fungi</taxon>
        <taxon>Dikarya</taxon>
        <taxon>Basidiomycota</taxon>
        <taxon>Agaricomycotina</taxon>
        <taxon>Agaricomycetes</taxon>
        <taxon>Polyporales</taxon>
        <taxon>Sparassidaceae</taxon>
        <taxon>Sparassis</taxon>
    </lineage>
</organism>
<dbReference type="Proteomes" id="UP000287166">
    <property type="component" value="Unassembled WGS sequence"/>
</dbReference>
<feature type="compositionally biased region" description="Polar residues" evidence="4">
    <location>
        <begin position="409"/>
        <end position="428"/>
    </location>
</feature>
<dbReference type="OrthoDB" id="10070927at2759"/>
<dbReference type="AlphaFoldDB" id="A0A401GCM8"/>
<evidence type="ECO:0000256" key="1">
    <source>
        <dbReference type="ARBA" id="ARBA00004123"/>
    </source>
</evidence>
<dbReference type="Pfam" id="PF24245">
    <property type="entry name" value="INO80F"/>
    <property type="match status" value="1"/>
</dbReference>
<evidence type="ECO:0000256" key="2">
    <source>
        <dbReference type="ARBA" id="ARBA00023242"/>
    </source>
</evidence>
<feature type="domain" description="INO80 complex subunit F" evidence="5">
    <location>
        <begin position="53"/>
        <end position="99"/>
    </location>
</feature>
<dbReference type="EMBL" id="BFAD01000002">
    <property type="protein sequence ID" value="GBE79907.1"/>
    <property type="molecule type" value="Genomic_DNA"/>
</dbReference>
<feature type="region of interest" description="Disordered" evidence="4">
    <location>
        <begin position="179"/>
        <end position="351"/>
    </location>
</feature>
<feature type="compositionally biased region" description="Basic residues" evidence="4">
    <location>
        <begin position="233"/>
        <end position="249"/>
    </location>
</feature>
<evidence type="ECO:0000313" key="7">
    <source>
        <dbReference type="Proteomes" id="UP000287166"/>
    </source>
</evidence>
<feature type="compositionally biased region" description="Basic and acidic residues" evidence="4">
    <location>
        <begin position="522"/>
        <end position="536"/>
    </location>
</feature>
<dbReference type="RefSeq" id="XP_027610820.1">
    <property type="nucleotide sequence ID" value="XM_027755019.1"/>
</dbReference>
<reference evidence="6 7" key="1">
    <citation type="journal article" date="2018" name="Sci. Rep.">
        <title>Genome sequence of the cauliflower mushroom Sparassis crispa (Hanabiratake) and its association with beneficial usage.</title>
        <authorList>
            <person name="Kiyama R."/>
            <person name="Furutani Y."/>
            <person name="Kawaguchi K."/>
            <person name="Nakanishi T."/>
        </authorList>
    </citation>
    <scope>NUCLEOTIDE SEQUENCE [LARGE SCALE GENOMIC DNA]</scope>
</reference>
<evidence type="ECO:0000313" key="6">
    <source>
        <dbReference type="EMBL" id="GBE79907.1"/>
    </source>
</evidence>
<keyword evidence="2" id="KW-0539">Nucleus</keyword>
<feature type="region of interest" description="Disordered" evidence="4">
    <location>
        <begin position="381"/>
        <end position="542"/>
    </location>
</feature>
<sequence>MSRQPSPGPSHLSLQPTYHSPVVLANPAFQQPKPQRQKAYVSGITAGVEDVKYQAKYKDLKKKVKEIETDNDRLYFKLLLAKKNIRRMNLERAILYERLAAVPPTPGRHPQELPLVEDPLFHPQAPLPPESMIDPSDHALVEYMRTHPNARLIQAPDGRVIAVEDTPAPIVHGEVNTMIPQPPPHELPLVHSFHHDSGPGYDPNRQLPPLPPMISPLRAPESPSQGLPPMGEHHHHHYPPGHPHAHAHTSSHSSSSSHHASSARPDLDALAGGSRMEPLPMHSRSPSTGDDRRRPAPLPVPTHPQMPASPPPSAPSPTSTRSTGGSIGGNSRIHNHQRIGPGANIHREMAQREARELEALRQREMEAELYERDVAYQSRMDVEEQDEAAATGAAQWRNDAPLVGPGVSHGTSRADTPNGNSANRTPTRPASGEAYEYDREHERSRSYGSRVYEEHEDRAAHMPPVDVGAVAMESRKRSRSDIEAGDDYDGEIRSPIEGGAAGRPSPLSGSSASDGRAAKRMHPGDDEGGSGERRDEPMDEDA</sequence>
<comment type="caution">
    <text evidence="6">The sequence shown here is derived from an EMBL/GenBank/DDBJ whole genome shotgun (WGS) entry which is preliminary data.</text>
</comment>
<dbReference type="InParanoid" id="A0A401GCM8"/>
<dbReference type="GO" id="GO:0005634">
    <property type="term" value="C:nucleus"/>
    <property type="evidence" value="ECO:0007669"/>
    <property type="project" value="UniProtKB-SubCell"/>
</dbReference>
<feature type="coiled-coil region" evidence="3">
    <location>
        <begin position="50"/>
        <end position="77"/>
    </location>
</feature>
<dbReference type="STRING" id="139825.A0A401GCM8"/>
<feature type="compositionally biased region" description="Basic and acidic residues" evidence="4">
    <location>
        <begin position="436"/>
        <end position="460"/>
    </location>
</feature>
<evidence type="ECO:0000256" key="4">
    <source>
        <dbReference type="SAM" id="MobiDB-lite"/>
    </source>
</evidence>
<proteinExistence type="predicted"/>
<keyword evidence="3" id="KW-0175">Coiled coil</keyword>
<evidence type="ECO:0000259" key="5">
    <source>
        <dbReference type="Pfam" id="PF24245"/>
    </source>
</evidence>
<protein>
    <recommendedName>
        <fullName evidence="5">INO80 complex subunit F domain-containing protein</fullName>
    </recommendedName>
</protein>
<dbReference type="InterPro" id="IPR056513">
    <property type="entry name" value="INO80F"/>
</dbReference>
<feature type="compositionally biased region" description="Low complexity" evidence="4">
    <location>
        <begin position="250"/>
        <end position="263"/>
    </location>
</feature>
<keyword evidence="7" id="KW-1185">Reference proteome</keyword>
<dbReference type="GeneID" id="38776824"/>
<evidence type="ECO:0000256" key="3">
    <source>
        <dbReference type="SAM" id="Coils"/>
    </source>
</evidence>
<name>A0A401GCM8_9APHY</name>
<feature type="compositionally biased region" description="Pro residues" evidence="4">
    <location>
        <begin position="296"/>
        <end position="315"/>
    </location>
</feature>
<gene>
    <name evidence="6" type="ORF">SCP_0211090</name>
</gene>